<accession>A0A4S8MMI7</accession>
<protein>
    <submittedName>
        <fullName evidence="1">Uncharacterized protein</fullName>
    </submittedName>
</protein>
<dbReference type="Proteomes" id="UP000297245">
    <property type="component" value="Unassembled WGS sequence"/>
</dbReference>
<proteinExistence type="predicted"/>
<reference evidence="1 2" key="1">
    <citation type="journal article" date="2019" name="Nat. Ecol. Evol.">
        <title>Megaphylogeny resolves global patterns of mushroom evolution.</title>
        <authorList>
            <person name="Varga T."/>
            <person name="Krizsan K."/>
            <person name="Foldi C."/>
            <person name="Dima B."/>
            <person name="Sanchez-Garcia M."/>
            <person name="Sanchez-Ramirez S."/>
            <person name="Szollosi G.J."/>
            <person name="Szarkandi J.G."/>
            <person name="Papp V."/>
            <person name="Albert L."/>
            <person name="Andreopoulos W."/>
            <person name="Angelini C."/>
            <person name="Antonin V."/>
            <person name="Barry K.W."/>
            <person name="Bougher N.L."/>
            <person name="Buchanan P."/>
            <person name="Buyck B."/>
            <person name="Bense V."/>
            <person name="Catcheside P."/>
            <person name="Chovatia M."/>
            <person name="Cooper J."/>
            <person name="Damon W."/>
            <person name="Desjardin D."/>
            <person name="Finy P."/>
            <person name="Geml J."/>
            <person name="Haridas S."/>
            <person name="Hughes K."/>
            <person name="Justo A."/>
            <person name="Karasinski D."/>
            <person name="Kautmanova I."/>
            <person name="Kiss B."/>
            <person name="Kocsube S."/>
            <person name="Kotiranta H."/>
            <person name="LaButti K.M."/>
            <person name="Lechner B.E."/>
            <person name="Liimatainen K."/>
            <person name="Lipzen A."/>
            <person name="Lukacs Z."/>
            <person name="Mihaltcheva S."/>
            <person name="Morgado L.N."/>
            <person name="Niskanen T."/>
            <person name="Noordeloos M.E."/>
            <person name="Ohm R.A."/>
            <person name="Ortiz-Santana B."/>
            <person name="Ovrebo C."/>
            <person name="Racz N."/>
            <person name="Riley R."/>
            <person name="Savchenko A."/>
            <person name="Shiryaev A."/>
            <person name="Soop K."/>
            <person name="Spirin V."/>
            <person name="Szebenyi C."/>
            <person name="Tomsovsky M."/>
            <person name="Tulloss R.E."/>
            <person name="Uehling J."/>
            <person name="Grigoriev I.V."/>
            <person name="Vagvolgyi C."/>
            <person name="Papp T."/>
            <person name="Martin F.M."/>
            <person name="Miettinen O."/>
            <person name="Hibbett D.S."/>
            <person name="Nagy L.G."/>
        </authorList>
    </citation>
    <scope>NUCLEOTIDE SEQUENCE [LARGE SCALE GENOMIC DNA]</scope>
    <source>
        <strain evidence="1 2">CBS 962.96</strain>
    </source>
</reference>
<gene>
    <name evidence="1" type="ORF">K435DRAFT_609279</name>
</gene>
<name>A0A4S8MMI7_DENBC</name>
<dbReference type="EMBL" id="ML179063">
    <property type="protein sequence ID" value="THV03759.1"/>
    <property type="molecule type" value="Genomic_DNA"/>
</dbReference>
<feature type="non-terminal residue" evidence="1">
    <location>
        <position position="151"/>
    </location>
</feature>
<evidence type="ECO:0000313" key="1">
    <source>
        <dbReference type="EMBL" id="THV03759.1"/>
    </source>
</evidence>
<sequence>SLLDQFPSIPQGTLLDIARNEFLPVDLRKLNSHLRDITDETSGRTPTGSSLTKDYPTFASLHRPLCTYFAVLTSFAAGTSDGATVAAISRSAFEYCNLLHSYAQEYDWSAVVRYHMAFHDIQRREMINGNYTGWGKPDLVLMGLHLVGKNR</sequence>
<evidence type="ECO:0000313" key="2">
    <source>
        <dbReference type="Proteomes" id="UP000297245"/>
    </source>
</evidence>
<organism evidence="1 2">
    <name type="scientific">Dendrothele bispora (strain CBS 962.96)</name>
    <dbReference type="NCBI Taxonomy" id="1314807"/>
    <lineage>
        <taxon>Eukaryota</taxon>
        <taxon>Fungi</taxon>
        <taxon>Dikarya</taxon>
        <taxon>Basidiomycota</taxon>
        <taxon>Agaricomycotina</taxon>
        <taxon>Agaricomycetes</taxon>
        <taxon>Agaricomycetidae</taxon>
        <taxon>Agaricales</taxon>
        <taxon>Agaricales incertae sedis</taxon>
        <taxon>Dendrothele</taxon>
    </lineage>
</organism>
<keyword evidence="2" id="KW-1185">Reference proteome</keyword>
<dbReference type="OrthoDB" id="3051534at2759"/>
<feature type="non-terminal residue" evidence="1">
    <location>
        <position position="1"/>
    </location>
</feature>
<dbReference type="AlphaFoldDB" id="A0A4S8MMI7"/>